<dbReference type="EMBL" id="JAHRHJ020003717">
    <property type="protein sequence ID" value="KAH9291278.1"/>
    <property type="molecule type" value="Genomic_DNA"/>
</dbReference>
<feature type="non-terminal residue" evidence="2">
    <location>
        <position position="1"/>
    </location>
</feature>
<gene>
    <name evidence="2" type="ORF">KI387_043533</name>
</gene>
<sequence>EDEDAIIEDGKFVDPKGFNLHRNRVPPILGLGVKHKGFAEGTTQSRTTGRGQPKPSFGQPWRPLQPGNSRCLDQFCIMLKLTFPSLLLSEECNQELGNEVLSTPSEKGSVFMAAMSQTTIIDVVVIIYSSPHLISVAFVFGNMECSSTLVDKDGTKNEDATLGHGLACQVADYLLISFFMTEITAVWKVFYTTEHAKEEVVTAIFEVEDEGDFNEERGSGV</sequence>
<protein>
    <submittedName>
        <fullName evidence="2">Uncharacterized protein</fullName>
    </submittedName>
</protein>
<comment type="caution">
    <text evidence="2">The sequence shown here is derived from an EMBL/GenBank/DDBJ whole genome shotgun (WGS) entry which is preliminary data.</text>
</comment>
<evidence type="ECO:0000313" key="2">
    <source>
        <dbReference type="EMBL" id="KAH9291278.1"/>
    </source>
</evidence>
<organism evidence="2 3">
    <name type="scientific">Taxus chinensis</name>
    <name type="common">Chinese yew</name>
    <name type="synonym">Taxus wallichiana var. chinensis</name>
    <dbReference type="NCBI Taxonomy" id="29808"/>
    <lineage>
        <taxon>Eukaryota</taxon>
        <taxon>Viridiplantae</taxon>
        <taxon>Streptophyta</taxon>
        <taxon>Embryophyta</taxon>
        <taxon>Tracheophyta</taxon>
        <taxon>Spermatophyta</taxon>
        <taxon>Pinopsida</taxon>
        <taxon>Pinidae</taxon>
        <taxon>Conifers II</taxon>
        <taxon>Cupressales</taxon>
        <taxon>Taxaceae</taxon>
        <taxon>Taxus</taxon>
    </lineage>
</organism>
<dbReference type="AlphaFoldDB" id="A0AA38F6H7"/>
<feature type="compositionally biased region" description="Low complexity" evidence="1">
    <location>
        <begin position="41"/>
        <end position="52"/>
    </location>
</feature>
<accession>A0AA38F6H7</accession>
<keyword evidence="3" id="KW-1185">Reference proteome</keyword>
<proteinExistence type="predicted"/>
<dbReference type="Proteomes" id="UP000824469">
    <property type="component" value="Unassembled WGS sequence"/>
</dbReference>
<name>A0AA38F6H7_TAXCH</name>
<evidence type="ECO:0000256" key="1">
    <source>
        <dbReference type="SAM" id="MobiDB-lite"/>
    </source>
</evidence>
<feature type="region of interest" description="Disordered" evidence="1">
    <location>
        <begin position="39"/>
        <end position="64"/>
    </location>
</feature>
<reference evidence="2 3" key="1">
    <citation type="journal article" date="2021" name="Nat. Plants">
        <title>The Taxus genome provides insights into paclitaxel biosynthesis.</title>
        <authorList>
            <person name="Xiong X."/>
            <person name="Gou J."/>
            <person name="Liao Q."/>
            <person name="Li Y."/>
            <person name="Zhou Q."/>
            <person name="Bi G."/>
            <person name="Li C."/>
            <person name="Du R."/>
            <person name="Wang X."/>
            <person name="Sun T."/>
            <person name="Guo L."/>
            <person name="Liang H."/>
            <person name="Lu P."/>
            <person name="Wu Y."/>
            <person name="Zhang Z."/>
            <person name="Ro D.K."/>
            <person name="Shang Y."/>
            <person name="Huang S."/>
            <person name="Yan J."/>
        </authorList>
    </citation>
    <scope>NUCLEOTIDE SEQUENCE [LARGE SCALE GENOMIC DNA]</scope>
    <source>
        <strain evidence="2">Ta-2019</strain>
    </source>
</reference>
<evidence type="ECO:0000313" key="3">
    <source>
        <dbReference type="Proteomes" id="UP000824469"/>
    </source>
</evidence>